<keyword evidence="2" id="KW-0804">Transcription</keyword>
<dbReference type="OrthoDB" id="510325at2759"/>
<reference evidence="5 6" key="1">
    <citation type="journal article" date="2017" name="Curr. Biol.">
        <title>Genome architecture and evolution of a unichromosomal asexual nematode.</title>
        <authorList>
            <person name="Fradin H."/>
            <person name="Zegar C."/>
            <person name="Gutwein M."/>
            <person name="Lucas J."/>
            <person name="Kovtun M."/>
            <person name="Corcoran D."/>
            <person name="Baugh L.R."/>
            <person name="Kiontke K."/>
            <person name="Gunsalus K."/>
            <person name="Fitch D.H."/>
            <person name="Piano F."/>
        </authorList>
    </citation>
    <scope>NUCLEOTIDE SEQUENCE [LARGE SCALE GENOMIC DNA]</scope>
    <source>
        <strain evidence="5">PF1309</strain>
    </source>
</reference>
<dbReference type="InterPro" id="IPR036603">
    <property type="entry name" value="RBP11-like"/>
</dbReference>
<keyword evidence="6" id="KW-1185">Reference proteome</keyword>
<dbReference type="GO" id="GO:0006362">
    <property type="term" value="P:transcription elongation by RNA polymerase I"/>
    <property type="evidence" value="ECO:0007669"/>
    <property type="project" value="TreeGrafter"/>
</dbReference>
<dbReference type="GO" id="GO:0046983">
    <property type="term" value="F:protein dimerization activity"/>
    <property type="evidence" value="ECO:0007669"/>
    <property type="project" value="InterPro"/>
</dbReference>
<dbReference type="AlphaFoldDB" id="A0A2A2LKN5"/>
<dbReference type="Pfam" id="PF13656">
    <property type="entry name" value="RNA_pol_L_2"/>
    <property type="match status" value="1"/>
</dbReference>
<dbReference type="SUPFAM" id="SSF55257">
    <property type="entry name" value="RBP11-like subunits of RNA polymerase"/>
    <property type="match status" value="1"/>
</dbReference>
<dbReference type="EMBL" id="LIAE01006644">
    <property type="protein sequence ID" value="PAV86665.1"/>
    <property type="molecule type" value="Genomic_DNA"/>
</dbReference>
<dbReference type="GO" id="GO:0005666">
    <property type="term" value="C:RNA polymerase III complex"/>
    <property type="evidence" value="ECO:0007669"/>
    <property type="project" value="TreeGrafter"/>
</dbReference>
<comment type="similarity">
    <text evidence="3">Belongs to the archaeal Rpo11/eukaryotic RPB11/RPC19 RNA polymerase subunit family.</text>
</comment>
<organism evidence="5 6">
    <name type="scientific">Diploscapter pachys</name>
    <dbReference type="NCBI Taxonomy" id="2018661"/>
    <lineage>
        <taxon>Eukaryota</taxon>
        <taxon>Metazoa</taxon>
        <taxon>Ecdysozoa</taxon>
        <taxon>Nematoda</taxon>
        <taxon>Chromadorea</taxon>
        <taxon>Rhabditida</taxon>
        <taxon>Rhabditina</taxon>
        <taxon>Rhabditomorpha</taxon>
        <taxon>Rhabditoidea</taxon>
        <taxon>Rhabditidae</taxon>
        <taxon>Diploscapter</taxon>
    </lineage>
</organism>
<accession>A0A2A2LKN5</accession>
<feature type="domain" description="DNA-directed RNA polymerase RBP11-like dimerisation" evidence="4">
    <location>
        <begin position="13"/>
        <end position="65"/>
    </location>
</feature>
<evidence type="ECO:0000256" key="1">
    <source>
        <dbReference type="ARBA" id="ARBA00022478"/>
    </source>
</evidence>
<evidence type="ECO:0000313" key="6">
    <source>
        <dbReference type="Proteomes" id="UP000218231"/>
    </source>
</evidence>
<evidence type="ECO:0000313" key="5">
    <source>
        <dbReference type="EMBL" id="PAV86665.1"/>
    </source>
</evidence>
<evidence type="ECO:0000256" key="2">
    <source>
        <dbReference type="ARBA" id="ARBA00023163"/>
    </source>
</evidence>
<dbReference type="InterPro" id="IPR009025">
    <property type="entry name" value="RBP11-like_dimer"/>
</dbReference>
<evidence type="ECO:0000259" key="4">
    <source>
        <dbReference type="Pfam" id="PF13656"/>
    </source>
</evidence>
<dbReference type="PANTHER" id="PTHR13946:SF28">
    <property type="entry name" value="DNA-DIRECTED RNA POLYMERASES I AND III SUBUNIT RPAC2"/>
    <property type="match status" value="1"/>
</dbReference>
<proteinExistence type="inferred from homology"/>
<dbReference type="GO" id="GO:0006383">
    <property type="term" value="P:transcription by RNA polymerase III"/>
    <property type="evidence" value="ECO:0007669"/>
    <property type="project" value="TreeGrafter"/>
</dbReference>
<keyword evidence="1" id="KW-0240">DNA-directed RNA polymerase</keyword>
<comment type="caution">
    <text evidence="5">The sequence shown here is derived from an EMBL/GenBank/DDBJ whole genome shotgun (WGS) entry which is preliminary data.</text>
</comment>
<dbReference type="GO" id="GO:0005736">
    <property type="term" value="C:RNA polymerase I complex"/>
    <property type="evidence" value="ECO:0007669"/>
    <property type="project" value="TreeGrafter"/>
</dbReference>
<dbReference type="InterPro" id="IPR033898">
    <property type="entry name" value="RNAP_AC19"/>
</dbReference>
<evidence type="ECO:0000256" key="3">
    <source>
        <dbReference type="ARBA" id="ARBA00025751"/>
    </source>
</evidence>
<dbReference type="Gene3D" id="3.30.1360.10">
    <property type="entry name" value="RNA polymerase, RBP11-like subunit"/>
    <property type="match status" value="1"/>
</dbReference>
<dbReference type="PANTHER" id="PTHR13946">
    <property type="entry name" value="DNA-DIRECTED RNA POLYMERASE I,II,III"/>
    <property type="match status" value="1"/>
</dbReference>
<dbReference type="GO" id="GO:0003899">
    <property type="term" value="F:DNA-directed RNA polymerase activity"/>
    <property type="evidence" value="ECO:0007669"/>
    <property type="project" value="TreeGrafter"/>
</dbReference>
<dbReference type="Proteomes" id="UP000218231">
    <property type="component" value="Unassembled WGS sequence"/>
</dbReference>
<protein>
    <recommendedName>
        <fullName evidence="4">DNA-directed RNA polymerase RBP11-like dimerisation domain-containing protein</fullName>
    </recommendedName>
</protein>
<sequence length="79" mass="8998">MTAAKQKIEFLDLKTPDVEFCGYSVPHPLEDKILFRVQTHRQKDALQVILKGLDELEQVFAVIQDKFEEKKAAHGESSA</sequence>
<dbReference type="CDD" id="cd07029">
    <property type="entry name" value="RNAP_I_III_AC19"/>
    <property type="match status" value="1"/>
</dbReference>
<dbReference type="STRING" id="2018661.A0A2A2LKN5"/>
<name>A0A2A2LKN5_9BILA</name>
<gene>
    <name evidence="5" type="ORF">WR25_22751</name>
</gene>